<keyword evidence="6" id="KW-0460">Magnesium</keyword>
<comment type="function">
    <text evidence="11">Topoisomerase IV is essential for chromosome segregation. It relaxes supercoiled DNA. Performs the decatenation events required during the replication of a circular DNA molecule.</text>
</comment>
<keyword evidence="5 11" id="KW-0067">ATP-binding</keyword>
<dbReference type="OrthoDB" id="9802808at2"/>
<reference evidence="13 14" key="1">
    <citation type="submission" date="2019-02" db="EMBL/GenBank/DDBJ databases">
        <authorList>
            <person name="Feng G."/>
        </authorList>
    </citation>
    <scope>NUCLEOTIDE SEQUENCE [LARGE SCALE GENOMIC DNA]</scope>
    <source>
        <strain evidence="13 14">CCTCC AB 2011146</strain>
    </source>
</reference>
<dbReference type="InterPro" id="IPR003594">
    <property type="entry name" value="HATPase_dom"/>
</dbReference>
<evidence type="ECO:0000256" key="10">
    <source>
        <dbReference type="ARBA" id="ARBA00063644"/>
    </source>
</evidence>
<dbReference type="PROSITE" id="PS00177">
    <property type="entry name" value="TOPOISOMERASE_II"/>
    <property type="match status" value="1"/>
</dbReference>
<dbReference type="GO" id="GO:0005524">
    <property type="term" value="F:ATP binding"/>
    <property type="evidence" value="ECO:0007669"/>
    <property type="project" value="UniProtKB-UniRule"/>
</dbReference>
<comment type="cofactor">
    <cofactor evidence="2">
        <name>Mg(2+)</name>
        <dbReference type="ChEBI" id="CHEBI:18420"/>
    </cofactor>
</comment>
<comment type="subunit">
    <text evidence="10 11">Heterotetramer composed of ParC and ParE.</text>
</comment>
<dbReference type="CDD" id="cd16928">
    <property type="entry name" value="HATPase_GyrB-like"/>
    <property type="match status" value="1"/>
</dbReference>
<evidence type="ECO:0000256" key="11">
    <source>
        <dbReference type="HAMAP-Rule" id="MF_00938"/>
    </source>
</evidence>
<sequence length="658" mass="72664">MSEDLFAANTPATPQYDASTIEVLEGLEPVRRRPGMYIGGTDERALHHLASEVLDNSMDEAVAGHATRIEVTLETGNKLTITDNGRGIPVDAHPKFPGKSALEVILTTLHSGGKFEGKAYATSGGLHGVGISVVNALSTDTVVEVARSKELFRQKFAQGLPVTTLEKVGAAPNRRGTLVSFVPDTEIFGEQKFKPARLHRLARSKAYLFAGVEIRWKCAPELINDDTPAEAVFQFPGGLADHLKEQVGGRDCATSVFFSGNQDFPGTAGRVEWAVAWPLWSDGSYSWYCNTIPTPDGGTHEAGLRTALVKGIRAFAELIGQKKGKDITADDIMTSSEIMLSVFIRDPQFQSQTKDRLTSPDAARLVENAVRDHFDHYLTDHMDRGKALLAYVLDRMDERLKRKQEKEVKRKTATNSRKLRLPGKLTDCSNDDPEGAEIFLVEGDSAGGSAKQARDRKTQAILPLRGKILNVASANNAKILANQEIADMILALGCGTRKDCNPDHLRYERIVIMTDADVDGAHIATLLMTFFFQEMPELVRRGHLYLAQPPLYRLVAGGKSLYAKDDAHREQLMAKEFKGKKVEVSRFKGLGEMNPMQLRETTMDPKTRMLIRITLPDDIEDRQQVRDLVDRLMGTNPAHRFAFIQENAAAVDEEAIDA</sequence>
<dbReference type="InterPro" id="IPR001241">
    <property type="entry name" value="Topo_IIA"/>
</dbReference>
<dbReference type="GO" id="GO:0005694">
    <property type="term" value="C:chromosome"/>
    <property type="evidence" value="ECO:0007669"/>
    <property type="project" value="InterPro"/>
</dbReference>
<evidence type="ECO:0000256" key="1">
    <source>
        <dbReference type="ARBA" id="ARBA00000185"/>
    </source>
</evidence>
<dbReference type="InterPro" id="IPR013759">
    <property type="entry name" value="Topo_IIA_B_C"/>
</dbReference>
<evidence type="ECO:0000256" key="7">
    <source>
        <dbReference type="ARBA" id="ARBA00023029"/>
    </source>
</evidence>
<feature type="binding site" evidence="11">
    <location>
        <position position="56"/>
    </location>
    <ligand>
        <name>ATP</name>
        <dbReference type="ChEBI" id="CHEBI:30616"/>
    </ligand>
</feature>
<dbReference type="GO" id="GO:0003677">
    <property type="term" value="F:DNA binding"/>
    <property type="evidence" value="ECO:0007669"/>
    <property type="project" value="UniProtKB-UniRule"/>
</dbReference>
<dbReference type="GO" id="GO:0003918">
    <property type="term" value="F:DNA topoisomerase type II (double strand cut, ATP-hydrolyzing) activity"/>
    <property type="evidence" value="ECO:0007669"/>
    <property type="project" value="UniProtKB-UniRule"/>
</dbReference>
<evidence type="ECO:0000256" key="8">
    <source>
        <dbReference type="ARBA" id="ARBA00023125"/>
    </source>
</evidence>
<feature type="binding site" evidence="11">
    <location>
        <begin position="125"/>
        <end position="131"/>
    </location>
    <ligand>
        <name>ATP</name>
        <dbReference type="ChEBI" id="CHEBI:30616"/>
    </ligand>
</feature>
<dbReference type="InterPro" id="IPR036890">
    <property type="entry name" value="HATPase_C_sf"/>
</dbReference>
<organism evidence="13 14">
    <name type="scientific">Sphingobium cupriresistens</name>
    <dbReference type="NCBI Taxonomy" id="1132417"/>
    <lineage>
        <taxon>Bacteria</taxon>
        <taxon>Pseudomonadati</taxon>
        <taxon>Pseudomonadota</taxon>
        <taxon>Alphaproteobacteria</taxon>
        <taxon>Sphingomonadales</taxon>
        <taxon>Sphingomonadaceae</taxon>
        <taxon>Sphingobium</taxon>
    </lineage>
</organism>
<evidence type="ECO:0000256" key="6">
    <source>
        <dbReference type="ARBA" id="ARBA00022842"/>
    </source>
</evidence>
<dbReference type="SUPFAM" id="SSF54211">
    <property type="entry name" value="Ribosomal protein S5 domain 2-like"/>
    <property type="match status" value="1"/>
</dbReference>
<accession>A0A8G1ZJ48</accession>
<feature type="domain" description="Toprim" evidence="12">
    <location>
        <begin position="436"/>
        <end position="550"/>
    </location>
</feature>
<dbReference type="InterPro" id="IPR014721">
    <property type="entry name" value="Ribsml_uS5_D2-typ_fold_subgr"/>
</dbReference>
<evidence type="ECO:0000256" key="2">
    <source>
        <dbReference type="ARBA" id="ARBA00001946"/>
    </source>
</evidence>
<gene>
    <name evidence="11 13" type="primary">parE</name>
    <name evidence="13" type="ORF">EWH12_07090</name>
</gene>
<dbReference type="Gene3D" id="3.30.565.10">
    <property type="entry name" value="Histidine kinase-like ATPase, C-terminal domain"/>
    <property type="match status" value="1"/>
</dbReference>
<dbReference type="PANTHER" id="PTHR45866:SF4">
    <property type="entry name" value="DNA TOPOISOMERASE 4 SUBUNIT B"/>
    <property type="match status" value="1"/>
</dbReference>
<dbReference type="PANTHER" id="PTHR45866">
    <property type="entry name" value="DNA GYRASE/TOPOISOMERASE SUBUNIT B"/>
    <property type="match status" value="1"/>
</dbReference>
<keyword evidence="9 11" id="KW-0413">Isomerase</keyword>
<comment type="caution">
    <text evidence="13">The sequence shown here is derived from an EMBL/GenBank/DDBJ whole genome shotgun (WGS) entry which is preliminary data.</text>
</comment>
<dbReference type="RefSeq" id="WP_129926136.1">
    <property type="nucleotide sequence ID" value="NZ_SEOO01000008.1"/>
</dbReference>
<dbReference type="Proteomes" id="UP000291572">
    <property type="component" value="Unassembled WGS sequence"/>
</dbReference>
<dbReference type="GO" id="GO:0006265">
    <property type="term" value="P:DNA topological change"/>
    <property type="evidence" value="ECO:0007669"/>
    <property type="project" value="UniProtKB-UniRule"/>
</dbReference>
<dbReference type="GO" id="GO:0007059">
    <property type="term" value="P:chromosome segregation"/>
    <property type="evidence" value="ECO:0007669"/>
    <property type="project" value="UniProtKB-UniRule"/>
</dbReference>
<dbReference type="Gene3D" id="3.40.50.670">
    <property type="match status" value="1"/>
</dbReference>
<dbReference type="EMBL" id="SEOO01000008">
    <property type="protein sequence ID" value="RYM12625.1"/>
    <property type="molecule type" value="Genomic_DNA"/>
</dbReference>
<proteinExistence type="inferred from homology"/>
<dbReference type="InterPro" id="IPR013760">
    <property type="entry name" value="Topo_IIA-like_dom_sf"/>
</dbReference>
<feature type="site" description="Interaction with DNA" evidence="11">
    <location>
        <position position="470"/>
    </location>
</feature>
<dbReference type="FunFam" id="3.40.50.670:FF:000006">
    <property type="entry name" value="DNA topoisomerase (ATP-hydrolyzing)"/>
    <property type="match status" value="1"/>
</dbReference>
<dbReference type="Gene3D" id="3.30.230.10">
    <property type="match status" value="1"/>
</dbReference>
<keyword evidence="8 11" id="KW-0238">DNA-binding</keyword>
<dbReference type="InterPro" id="IPR013506">
    <property type="entry name" value="Topo_IIA_bsu_dom2"/>
</dbReference>
<dbReference type="InterPro" id="IPR005737">
    <property type="entry name" value="TopoIV_B_Gneg"/>
</dbReference>
<evidence type="ECO:0000256" key="4">
    <source>
        <dbReference type="ARBA" id="ARBA00022741"/>
    </source>
</evidence>
<evidence type="ECO:0000256" key="9">
    <source>
        <dbReference type="ARBA" id="ARBA00023235"/>
    </source>
</evidence>
<dbReference type="Pfam" id="PF02518">
    <property type="entry name" value="HATPase_c"/>
    <property type="match status" value="1"/>
</dbReference>
<name>A0A8G1ZJ48_9SPHN</name>
<evidence type="ECO:0000256" key="5">
    <source>
        <dbReference type="ARBA" id="ARBA00022840"/>
    </source>
</evidence>
<keyword evidence="4 11" id="KW-0547">Nucleotide-binding</keyword>
<dbReference type="Pfam" id="PF01751">
    <property type="entry name" value="Toprim"/>
    <property type="match status" value="1"/>
</dbReference>
<evidence type="ECO:0000313" key="13">
    <source>
        <dbReference type="EMBL" id="RYM12625.1"/>
    </source>
</evidence>
<feature type="binding site" evidence="11">
    <location>
        <position position="354"/>
    </location>
    <ligand>
        <name>ATP</name>
        <dbReference type="ChEBI" id="CHEBI:30616"/>
    </ligand>
</feature>
<dbReference type="SUPFAM" id="SSF55874">
    <property type="entry name" value="ATPase domain of HSP90 chaperone/DNA topoisomerase II/histidine kinase"/>
    <property type="match status" value="1"/>
</dbReference>
<dbReference type="InterPro" id="IPR002288">
    <property type="entry name" value="DNA_gyrase_B_C"/>
</dbReference>
<comment type="catalytic activity">
    <reaction evidence="1 11">
        <text>ATP-dependent breakage, passage and rejoining of double-stranded DNA.</text>
        <dbReference type="EC" id="5.6.2.2"/>
    </reaction>
</comment>
<keyword evidence="7 11" id="KW-0799">Topoisomerase</keyword>
<feature type="binding site" evidence="11">
    <location>
        <position position="83"/>
    </location>
    <ligand>
        <name>ATP</name>
        <dbReference type="ChEBI" id="CHEBI:30616"/>
    </ligand>
</feature>
<dbReference type="SMART" id="SM00387">
    <property type="entry name" value="HATPase_c"/>
    <property type="match status" value="1"/>
</dbReference>
<dbReference type="Pfam" id="PF00204">
    <property type="entry name" value="DNA_gyraseB"/>
    <property type="match status" value="1"/>
</dbReference>
<dbReference type="HAMAP" id="MF_00938">
    <property type="entry name" value="ParE_type1"/>
    <property type="match status" value="1"/>
</dbReference>
<evidence type="ECO:0000256" key="3">
    <source>
        <dbReference type="ARBA" id="ARBA00022723"/>
    </source>
</evidence>
<evidence type="ECO:0000259" key="12">
    <source>
        <dbReference type="PROSITE" id="PS50880"/>
    </source>
</evidence>
<dbReference type="InterPro" id="IPR006171">
    <property type="entry name" value="TOPRIM_dom"/>
</dbReference>
<dbReference type="SMART" id="SM00433">
    <property type="entry name" value="TOP2c"/>
    <property type="match status" value="1"/>
</dbReference>
<dbReference type="PRINTS" id="PR00418">
    <property type="entry name" value="TPI2FAMILY"/>
</dbReference>
<dbReference type="InterPro" id="IPR020568">
    <property type="entry name" value="Ribosomal_Su5_D2-typ_SF"/>
</dbReference>
<dbReference type="GO" id="GO:0046872">
    <property type="term" value="F:metal ion binding"/>
    <property type="evidence" value="ECO:0007669"/>
    <property type="project" value="UniProtKB-KW"/>
</dbReference>
<feature type="site" description="Interaction with DNA" evidence="11">
    <location>
        <position position="640"/>
    </location>
</feature>
<comment type="similarity">
    <text evidence="11">Belongs to the type II topoisomerase family. ParE type 1 subfamily.</text>
</comment>
<protein>
    <recommendedName>
        <fullName evidence="11">DNA topoisomerase 4 subunit B</fullName>
        <ecNumber evidence="11">5.6.2.2</ecNumber>
    </recommendedName>
    <alternativeName>
        <fullName evidence="11">Topoisomerase IV subunit B</fullName>
    </alternativeName>
</protein>
<dbReference type="InterPro" id="IPR018522">
    <property type="entry name" value="TopoIIA_CS"/>
</dbReference>
<dbReference type="EC" id="5.6.2.2" evidence="11"/>
<feature type="binding site" evidence="11">
    <location>
        <position position="16"/>
    </location>
    <ligand>
        <name>ATP</name>
        <dbReference type="ChEBI" id="CHEBI:30616"/>
    </ligand>
</feature>
<dbReference type="NCBIfam" id="TIGR01055">
    <property type="entry name" value="parE_Gneg"/>
    <property type="match status" value="1"/>
</dbReference>
<dbReference type="Pfam" id="PF00986">
    <property type="entry name" value="DNA_gyraseB_C"/>
    <property type="match status" value="1"/>
</dbReference>
<dbReference type="CDD" id="cd00822">
    <property type="entry name" value="TopoII_Trans_DNA_gyrase"/>
    <property type="match status" value="1"/>
</dbReference>
<dbReference type="PRINTS" id="PR01098">
    <property type="entry name" value="TOPISMRASE4B"/>
</dbReference>
<keyword evidence="3" id="KW-0479">Metal-binding</keyword>
<dbReference type="SUPFAM" id="SSF56719">
    <property type="entry name" value="Type II DNA topoisomerase"/>
    <property type="match status" value="1"/>
</dbReference>
<dbReference type="PROSITE" id="PS50880">
    <property type="entry name" value="TOPRIM"/>
    <property type="match status" value="1"/>
</dbReference>
<feature type="site" description="Interaction with DNA" evidence="11">
    <location>
        <position position="522"/>
    </location>
</feature>
<evidence type="ECO:0000313" key="14">
    <source>
        <dbReference type="Proteomes" id="UP000291572"/>
    </source>
</evidence>
<dbReference type="AlphaFoldDB" id="A0A8G1ZJ48"/>